<feature type="non-terminal residue" evidence="1">
    <location>
        <position position="54"/>
    </location>
</feature>
<organism evidence="1 2">
    <name type="scientific">Trichoderma asperellum (strain ATCC 204424 / CBS 433.97 / NBRC 101777)</name>
    <dbReference type="NCBI Taxonomy" id="1042311"/>
    <lineage>
        <taxon>Eukaryota</taxon>
        <taxon>Fungi</taxon>
        <taxon>Dikarya</taxon>
        <taxon>Ascomycota</taxon>
        <taxon>Pezizomycotina</taxon>
        <taxon>Sordariomycetes</taxon>
        <taxon>Hypocreomycetidae</taxon>
        <taxon>Hypocreales</taxon>
        <taxon>Hypocreaceae</taxon>
        <taxon>Trichoderma</taxon>
    </lineage>
</organism>
<gene>
    <name evidence="1" type="ORF">M441DRAFT_112272</name>
</gene>
<sequence>DTANNLIDYLPSNSNTALPKLRLTARPLVMVYINLPTRMTPIPAVSHIRTRRHY</sequence>
<proteinExistence type="predicted"/>
<name>A0A2T3YY75_TRIA4</name>
<accession>A0A2T3YY75</accession>
<protein>
    <submittedName>
        <fullName evidence="1">Uncharacterized protein</fullName>
    </submittedName>
</protein>
<evidence type="ECO:0000313" key="1">
    <source>
        <dbReference type="EMBL" id="PTB37521.1"/>
    </source>
</evidence>
<evidence type="ECO:0000313" key="2">
    <source>
        <dbReference type="Proteomes" id="UP000240493"/>
    </source>
</evidence>
<dbReference type="AlphaFoldDB" id="A0A2T3YY75"/>
<dbReference type="EMBL" id="KZ679267">
    <property type="protein sequence ID" value="PTB37521.1"/>
    <property type="molecule type" value="Genomic_DNA"/>
</dbReference>
<dbReference type="Proteomes" id="UP000240493">
    <property type="component" value="Unassembled WGS sequence"/>
</dbReference>
<keyword evidence="2" id="KW-1185">Reference proteome</keyword>
<reference evidence="1 2" key="1">
    <citation type="submission" date="2016-07" db="EMBL/GenBank/DDBJ databases">
        <title>Multiple horizontal gene transfer events from other fungi enriched the ability of initially mycotrophic Trichoderma (Ascomycota) to feed on dead plant biomass.</title>
        <authorList>
            <consortium name="DOE Joint Genome Institute"/>
            <person name="Aerts A."/>
            <person name="Atanasova L."/>
            <person name="Chenthamara K."/>
            <person name="Zhang J."/>
            <person name="Grujic M."/>
            <person name="Henrissat B."/>
            <person name="Kuo A."/>
            <person name="Salamov A."/>
            <person name="Lipzen A."/>
            <person name="Labutti K."/>
            <person name="Barry K."/>
            <person name="Miao Y."/>
            <person name="Rahimi M.J."/>
            <person name="Shen Q."/>
            <person name="Grigoriev I.V."/>
            <person name="Kubicek C.P."/>
            <person name="Druzhinina I.S."/>
        </authorList>
    </citation>
    <scope>NUCLEOTIDE SEQUENCE [LARGE SCALE GENOMIC DNA]</scope>
    <source>
        <strain evidence="1 2">CBS 433.97</strain>
    </source>
</reference>
<feature type="non-terminal residue" evidence="1">
    <location>
        <position position="1"/>
    </location>
</feature>